<reference evidence="1 2" key="1">
    <citation type="submission" date="2018-11" db="EMBL/GenBank/DDBJ databases">
        <authorList>
            <consortium name="Pathogen Informatics"/>
        </authorList>
    </citation>
    <scope>NUCLEOTIDE SEQUENCE [LARGE SCALE GENOMIC DNA]</scope>
</reference>
<sequence length="77" mass="8311">MEMVVQGTKPSLVRLLNSPPLSLEESAELSTEEADDLLFVQKPGTPPACFTRRRTPFSILKSSSVGSMGCLAERSGK</sequence>
<evidence type="ECO:0000313" key="2">
    <source>
        <dbReference type="Proteomes" id="UP000281553"/>
    </source>
</evidence>
<gene>
    <name evidence="1" type="ORF">DILT_LOCUS16523</name>
</gene>
<organism evidence="1 2">
    <name type="scientific">Dibothriocephalus latus</name>
    <name type="common">Fish tapeworm</name>
    <name type="synonym">Diphyllobothrium latum</name>
    <dbReference type="NCBI Taxonomy" id="60516"/>
    <lineage>
        <taxon>Eukaryota</taxon>
        <taxon>Metazoa</taxon>
        <taxon>Spiralia</taxon>
        <taxon>Lophotrochozoa</taxon>
        <taxon>Platyhelminthes</taxon>
        <taxon>Cestoda</taxon>
        <taxon>Eucestoda</taxon>
        <taxon>Diphyllobothriidea</taxon>
        <taxon>Diphyllobothriidae</taxon>
        <taxon>Dibothriocephalus</taxon>
    </lineage>
</organism>
<accession>A0A3P7QRR8</accession>
<evidence type="ECO:0000313" key="1">
    <source>
        <dbReference type="EMBL" id="VDN34512.1"/>
    </source>
</evidence>
<protein>
    <submittedName>
        <fullName evidence="1">Uncharacterized protein</fullName>
    </submittedName>
</protein>
<proteinExistence type="predicted"/>
<keyword evidence="2" id="KW-1185">Reference proteome</keyword>
<dbReference type="AlphaFoldDB" id="A0A3P7QRR8"/>
<dbReference type="OrthoDB" id="6276232at2759"/>
<name>A0A3P7QRR8_DIBLA</name>
<dbReference type="EMBL" id="UYRU01085427">
    <property type="protein sequence ID" value="VDN34512.1"/>
    <property type="molecule type" value="Genomic_DNA"/>
</dbReference>
<dbReference type="Proteomes" id="UP000281553">
    <property type="component" value="Unassembled WGS sequence"/>
</dbReference>